<comment type="catalytic activity">
    <reaction evidence="1 7">
        <text>Thiol-dependent hydrolysis of ester, thioester, amide, peptide and isopeptide bonds formed by the C-terminal Gly of ubiquitin (a 76-residue protein attached to proteins as an intracellular targeting signal).</text>
        <dbReference type="EC" id="3.4.19.12"/>
    </reaction>
</comment>
<feature type="domain" description="USP" evidence="8">
    <location>
        <begin position="230"/>
        <end position="557"/>
    </location>
</feature>
<evidence type="ECO:0000256" key="5">
    <source>
        <dbReference type="ARBA" id="ARBA00022801"/>
    </source>
</evidence>
<evidence type="ECO:0000256" key="3">
    <source>
        <dbReference type="ARBA" id="ARBA00022670"/>
    </source>
</evidence>
<dbReference type="VEuPathDB" id="TriTrypDB:TvY486_1101900"/>
<dbReference type="Pfam" id="PF00443">
    <property type="entry name" value="UCH"/>
    <property type="match status" value="1"/>
</dbReference>
<dbReference type="InterPro" id="IPR001394">
    <property type="entry name" value="Peptidase_C19_UCH"/>
</dbReference>
<evidence type="ECO:0000256" key="1">
    <source>
        <dbReference type="ARBA" id="ARBA00000707"/>
    </source>
</evidence>
<dbReference type="PANTHER" id="PTHR21646">
    <property type="entry name" value="UBIQUITIN CARBOXYL-TERMINAL HYDROLASE"/>
    <property type="match status" value="1"/>
</dbReference>
<dbReference type="AlphaFoldDB" id="G0UA73"/>
<evidence type="ECO:0000256" key="7">
    <source>
        <dbReference type="RuleBase" id="RU366025"/>
    </source>
</evidence>
<dbReference type="GO" id="GO:0004843">
    <property type="term" value="F:cysteine-type deubiquitinase activity"/>
    <property type="evidence" value="ECO:0007669"/>
    <property type="project" value="UniProtKB-UniRule"/>
</dbReference>
<dbReference type="InterPro" id="IPR018200">
    <property type="entry name" value="USP_CS"/>
</dbReference>
<dbReference type="EC" id="3.4.19.12" evidence="7"/>
<protein>
    <recommendedName>
        <fullName evidence="7">Ubiquitin carboxyl-terminal hydrolase</fullName>
        <ecNumber evidence="7">3.4.19.12</ecNumber>
    </recommendedName>
</protein>
<gene>
    <name evidence="9" type="ORF">TVY486_1101900</name>
</gene>
<keyword evidence="5 7" id="KW-0378">Hydrolase</keyword>
<dbReference type="CDD" id="cd02674">
    <property type="entry name" value="Peptidase_C19R"/>
    <property type="match status" value="1"/>
</dbReference>
<sequence length="558" mass="63535">MENLSGEPCIAVDYECSFKDYVKTISHHAEYDAQPGRPEFCSHACRTLRDAACRAESDCRYDAAYFYYMRIICIIEKNNLRNEKGMLSLLGECVDSVERLLKKELREFFDQKLHELHKRKKEWITDCSLKSVHDGNILEHPEEEHRKRRQGLLDNEKTNLENTKKTLSASHIPVTTSKLSNPSCPYVNVCDNSQEKEIIVPPKRASNVSPNAYVSWSYNCGTLRKSGRKRGIVNLGNTCYLNSVVQMLSSTPLGSYFLSDNYTKGISDTQKTECRLVNTFSFVMRELFRVECTFPVSPSLFKQTIDTVNSTFSGFFQQDANEFLRILLEGIHNNLNSKRGVKSEMSEIDNINGSDVDIAGKYWAQYTKLNSSVIVDLCIFQERSSIVCSICKKKSRSFPPSLGIEVPIQFSKKQISIEDCLGAYCREETLDSDSLYHCISCKKNVKATKQLLLYSLPKILFITIKRFRSYGDFSNKISDPIVFQKHLDMAPFMCSNQKNTIYSLVSVVNHQGSTGGGHYTADCITSEGVWFSVSDERVEESKSPDYRHAYILCYVRAG</sequence>
<keyword evidence="3 7" id="KW-0645">Protease</keyword>
<evidence type="ECO:0000256" key="6">
    <source>
        <dbReference type="ARBA" id="ARBA00022807"/>
    </source>
</evidence>
<evidence type="ECO:0000256" key="4">
    <source>
        <dbReference type="ARBA" id="ARBA00022786"/>
    </source>
</evidence>
<dbReference type="InterPro" id="IPR038765">
    <property type="entry name" value="Papain-like_cys_pep_sf"/>
</dbReference>
<keyword evidence="4 7" id="KW-0833">Ubl conjugation pathway</keyword>
<name>G0UA73_TRYVY</name>
<evidence type="ECO:0000313" key="9">
    <source>
        <dbReference type="EMBL" id="CCC52705.1"/>
    </source>
</evidence>
<dbReference type="PANTHER" id="PTHR21646:SF24">
    <property type="entry name" value="UBIQUITIN CARBOXYL-TERMINAL HYDROLASE"/>
    <property type="match status" value="1"/>
</dbReference>
<evidence type="ECO:0000259" key="8">
    <source>
        <dbReference type="PROSITE" id="PS50235"/>
    </source>
</evidence>
<evidence type="ECO:0000256" key="2">
    <source>
        <dbReference type="ARBA" id="ARBA00009085"/>
    </source>
</evidence>
<dbReference type="PROSITE" id="PS00972">
    <property type="entry name" value="USP_1"/>
    <property type="match status" value="1"/>
</dbReference>
<dbReference type="PROSITE" id="PS50235">
    <property type="entry name" value="USP_3"/>
    <property type="match status" value="1"/>
</dbReference>
<comment type="similarity">
    <text evidence="2 7">Belongs to the peptidase C19 family.</text>
</comment>
<dbReference type="GO" id="GO:0016579">
    <property type="term" value="P:protein deubiquitination"/>
    <property type="evidence" value="ECO:0007669"/>
    <property type="project" value="InterPro"/>
</dbReference>
<accession>G0UA73</accession>
<dbReference type="InterPro" id="IPR028889">
    <property type="entry name" value="USP"/>
</dbReference>
<dbReference type="InterPro" id="IPR050185">
    <property type="entry name" value="Ub_carboxyl-term_hydrolase"/>
</dbReference>
<keyword evidence="6 7" id="KW-0788">Thiol protease</keyword>
<reference evidence="9" key="1">
    <citation type="journal article" date="2012" name="Proc. Natl. Acad. Sci. U.S.A.">
        <title>Antigenic diversity is generated by distinct evolutionary mechanisms in African trypanosome species.</title>
        <authorList>
            <person name="Jackson A.P."/>
            <person name="Berry A."/>
            <person name="Aslett M."/>
            <person name="Allison H.C."/>
            <person name="Burton P."/>
            <person name="Vavrova-Anderson J."/>
            <person name="Brown R."/>
            <person name="Browne H."/>
            <person name="Corton N."/>
            <person name="Hauser H."/>
            <person name="Gamble J."/>
            <person name="Gilderthorp R."/>
            <person name="Marcello L."/>
            <person name="McQuillan J."/>
            <person name="Otto T.D."/>
            <person name="Quail M.A."/>
            <person name="Sanders M.J."/>
            <person name="van Tonder A."/>
            <person name="Ginger M.L."/>
            <person name="Field M.C."/>
            <person name="Barry J.D."/>
            <person name="Hertz-Fowler C."/>
            <person name="Berriman M."/>
        </authorList>
    </citation>
    <scope>NUCLEOTIDE SEQUENCE</scope>
    <source>
        <strain evidence="9">Y486</strain>
    </source>
</reference>
<organism evidence="9">
    <name type="scientific">Trypanosoma vivax (strain Y486)</name>
    <dbReference type="NCBI Taxonomy" id="1055687"/>
    <lineage>
        <taxon>Eukaryota</taxon>
        <taxon>Discoba</taxon>
        <taxon>Euglenozoa</taxon>
        <taxon>Kinetoplastea</taxon>
        <taxon>Metakinetoplastina</taxon>
        <taxon>Trypanosomatida</taxon>
        <taxon>Trypanosomatidae</taxon>
        <taxon>Trypanosoma</taxon>
        <taxon>Duttonella</taxon>
    </lineage>
</organism>
<dbReference type="SUPFAM" id="SSF54001">
    <property type="entry name" value="Cysteine proteinases"/>
    <property type="match status" value="1"/>
</dbReference>
<dbReference type="GO" id="GO:0006508">
    <property type="term" value="P:proteolysis"/>
    <property type="evidence" value="ECO:0007669"/>
    <property type="project" value="UniProtKB-KW"/>
</dbReference>
<dbReference type="Gene3D" id="3.90.70.10">
    <property type="entry name" value="Cysteine proteinases"/>
    <property type="match status" value="1"/>
</dbReference>
<dbReference type="PROSITE" id="PS00973">
    <property type="entry name" value="USP_2"/>
    <property type="match status" value="1"/>
</dbReference>
<dbReference type="EMBL" id="HE573027">
    <property type="protein sequence ID" value="CCC52705.1"/>
    <property type="molecule type" value="Genomic_DNA"/>
</dbReference>
<proteinExistence type="inferred from homology"/>